<dbReference type="PRINTS" id="PR01506">
    <property type="entry name" value="TATBPROTEIN"/>
</dbReference>
<keyword evidence="7" id="KW-0811">Translocation</keyword>
<dbReference type="AlphaFoldDB" id="A0A484PKK3"/>
<evidence type="ECO:0000256" key="6">
    <source>
        <dbReference type="ARBA" id="ARBA00022989"/>
    </source>
</evidence>
<dbReference type="PANTHER" id="PTHR33162:SF1">
    <property type="entry name" value="SEC-INDEPENDENT PROTEIN TRANSLOCASE PROTEIN TATA, CHLOROPLASTIC"/>
    <property type="match status" value="1"/>
</dbReference>
<dbReference type="GO" id="GO:0016020">
    <property type="term" value="C:membrane"/>
    <property type="evidence" value="ECO:0007669"/>
    <property type="project" value="UniProtKB-SubCell"/>
</dbReference>
<dbReference type="GO" id="GO:0008320">
    <property type="term" value="F:protein transmembrane transporter activity"/>
    <property type="evidence" value="ECO:0007669"/>
    <property type="project" value="InterPro"/>
</dbReference>
<dbReference type="NCBIfam" id="TIGR01410">
    <property type="entry name" value="tatB"/>
    <property type="match status" value="1"/>
</dbReference>
<evidence type="ECO:0000313" key="12">
    <source>
        <dbReference type="EMBL" id="VFR69109.1"/>
    </source>
</evidence>
<dbReference type="InterPro" id="IPR018448">
    <property type="entry name" value="TatB"/>
</dbReference>
<evidence type="ECO:0000256" key="9">
    <source>
        <dbReference type="SAM" id="MobiDB-lite"/>
    </source>
</evidence>
<keyword evidence="5" id="KW-0653">Protein transport</keyword>
<evidence type="ECO:0000256" key="5">
    <source>
        <dbReference type="ARBA" id="ARBA00022927"/>
    </source>
</evidence>
<keyword evidence="3" id="KW-1003">Cell membrane</keyword>
<dbReference type="Gene3D" id="1.20.5.3310">
    <property type="match status" value="1"/>
</dbReference>
<keyword evidence="2" id="KW-0813">Transport</keyword>
<protein>
    <submittedName>
        <fullName evidence="10">Twin-arginine translocation protein TatB</fullName>
    </submittedName>
</protein>
<evidence type="ECO:0000313" key="10">
    <source>
        <dbReference type="EMBL" id="VFR25935.1"/>
    </source>
</evidence>
<feature type="region of interest" description="Disordered" evidence="9">
    <location>
        <begin position="70"/>
        <end position="208"/>
    </location>
</feature>
<name>A0A484PKK3_9ZZZZ</name>
<gene>
    <name evidence="10" type="ORF">ANDA3_0391</name>
    <name evidence="11" type="ORF">DAR2_0263</name>
    <name evidence="12" type="ORF">DAR3_0121</name>
</gene>
<dbReference type="InterPro" id="IPR003369">
    <property type="entry name" value="TatA/B/E"/>
</dbReference>
<evidence type="ECO:0000256" key="1">
    <source>
        <dbReference type="ARBA" id="ARBA00004167"/>
    </source>
</evidence>
<reference evidence="10" key="1">
    <citation type="submission" date="2019-03" db="EMBL/GenBank/DDBJ databases">
        <authorList>
            <person name="Danneels B."/>
        </authorList>
    </citation>
    <scope>NUCLEOTIDE SEQUENCE</scope>
</reference>
<dbReference type="PANTHER" id="PTHR33162">
    <property type="entry name" value="SEC-INDEPENDENT PROTEIN TRANSLOCASE PROTEIN TATA, CHLOROPLASTIC"/>
    <property type="match status" value="1"/>
</dbReference>
<organism evidence="10">
    <name type="scientific">plant metagenome</name>
    <dbReference type="NCBI Taxonomy" id="1297885"/>
    <lineage>
        <taxon>unclassified sequences</taxon>
        <taxon>metagenomes</taxon>
        <taxon>organismal metagenomes</taxon>
    </lineage>
</organism>
<dbReference type="Pfam" id="PF02416">
    <property type="entry name" value="TatA_B_E"/>
    <property type="match status" value="1"/>
</dbReference>
<proteinExistence type="inferred from homology"/>
<evidence type="ECO:0000256" key="8">
    <source>
        <dbReference type="ARBA" id="ARBA00023136"/>
    </source>
</evidence>
<dbReference type="HAMAP" id="MF_00237">
    <property type="entry name" value="TatB"/>
    <property type="match status" value="1"/>
</dbReference>
<evidence type="ECO:0000256" key="4">
    <source>
        <dbReference type="ARBA" id="ARBA00022692"/>
    </source>
</evidence>
<keyword evidence="6" id="KW-1133">Transmembrane helix</keyword>
<evidence type="ECO:0000256" key="2">
    <source>
        <dbReference type="ARBA" id="ARBA00022448"/>
    </source>
</evidence>
<dbReference type="EMBL" id="CAADIC010000005">
    <property type="protein sequence ID" value="VFR25935.1"/>
    <property type="molecule type" value="Genomic_DNA"/>
</dbReference>
<sequence length="208" mass="21931">MFDVSFTEMLVIGVIALIVIGPERLPKVARTVGHLLGRAQRYVSDVKTDIRREIELDELRKFKDQMQDAASSVQSSLRDTSASLRAPLDDLSRSFSETGDALRKDMEGTSDTQADPQAIQAPEDVPPLTTPPGTPEDTDTPPSSVAGGASELPEPVRAPATAQARPMAPAPVPPLPPSPEPASPAESAEADSARQAGATPQTPYGSPT</sequence>
<evidence type="ECO:0000313" key="11">
    <source>
        <dbReference type="EMBL" id="VFR65947.1"/>
    </source>
</evidence>
<feature type="compositionally biased region" description="Pro residues" evidence="9">
    <location>
        <begin position="168"/>
        <end position="182"/>
    </location>
</feature>
<dbReference type="EMBL" id="CAADIL010000007">
    <property type="protein sequence ID" value="VFR65947.1"/>
    <property type="molecule type" value="Genomic_DNA"/>
</dbReference>
<feature type="compositionally biased region" description="Polar residues" evidence="9">
    <location>
        <begin position="70"/>
        <end position="83"/>
    </location>
</feature>
<comment type="subcellular location">
    <subcellularLocation>
        <location evidence="1">Membrane</location>
        <topology evidence="1">Single-pass membrane protein</topology>
    </subcellularLocation>
</comment>
<dbReference type="GO" id="GO:0043953">
    <property type="term" value="P:protein transport by the Tat complex"/>
    <property type="evidence" value="ECO:0007669"/>
    <property type="project" value="InterPro"/>
</dbReference>
<keyword evidence="8" id="KW-0472">Membrane</keyword>
<dbReference type="EMBL" id="CAADIJ010000010">
    <property type="protein sequence ID" value="VFR69109.1"/>
    <property type="molecule type" value="Genomic_DNA"/>
</dbReference>
<feature type="compositionally biased region" description="Pro residues" evidence="9">
    <location>
        <begin position="124"/>
        <end position="134"/>
    </location>
</feature>
<feature type="compositionally biased region" description="Polar residues" evidence="9">
    <location>
        <begin position="198"/>
        <end position="208"/>
    </location>
</feature>
<accession>A0A484PKK3</accession>
<evidence type="ECO:0000256" key="7">
    <source>
        <dbReference type="ARBA" id="ARBA00023010"/>
    </source>
</evidence>
<evidence type="ECO:0000256" key="3">
    <source>
        <dbReference type="ARBA" id="ARBA00022475"/>
    </source>
</evidence>
<keyword evidence="4" id="KW-0812">Transmembrane</keyword>